<sequence length="159" mass="18166">MDVEKVPEYRLTGTTDGSIYIRSCPMERMIPVYLIVSGILGMIHNVSGIVQRIKQRSRETETEHGDTERKPNPVVSAFNSLLICFIFVWFIAGNVWIYSAYNDIVTDARQSTSFRYCDQTLYYYAFWTATAAYVLVGFSCCFIIFGGLCVTCFVRNRAN</sequence>
<evidence type="ECO:0000313" key="2">
    <source>
        <dbReference type="EMBL" id="KAK3099889.1"/>
    </source>
</evidence>
<protein>
    <submittedName>
        <fullName evidence="2">Uncharacterized protein</fullName>
    </submittedName>
</protein>
<dbReference type="InterPro" id="IPR040350">
    <property type="entry name" value="TMEM272"/>
</dbReference>
<keyword evidence="3" id="KW-1185">Reference proteome</keyword>
<keyword evidence="1" id="KW-0472">Membrane</keyword>
<feature type="transmembrane region" description="Helical" evidence="1">
    <location>
        <begin position="78"/>
        <end position="101"/>
    </location>
</feature>
<evidence type="ECO:0000256" key="1">
    <source>
        <dbReference type="SAM" id="Phobius"/>
    </source>
</evidence>
<reference evidence="2" key="1">
    <citation type="submission" date="2019-08" db="EMBL/GenBank/DDBJ databases">
        <title>The improved chromosome-level genome for the pearl oyster Pinctada fucata martensii using PacBio sequencing and Hi-C.</title>
        <authorList>
            <person name="Zheng Z."/>
        </authorList>
    </citation>
    <scope>NUCLEOTIDE SEQUENCE</scope>
    <source>
        <strain evidence="2">ZZ-2019</strain>
        <tissue evidence="2">Adductor muscle</tissue>
    </source>
</reference>
<feature type="transmembrane region" description="Helical" evidence="1">
    <location>
        <begin position="121"/>
        <end position="154"/>
    </location>
</feature>
<feature type="transmembrane region" description="Helical" evidence="1">
    <location>
        <begin position="30"/>
        <end position="50"/>
    </location>
</feature>
<organism evidence="2 3">
    <name type="scientific">Pinctada imbricata</name>
    <name type="common">Atlantic pearl-oyster</name>
    <name type="synonym">Pinctada martensii</name>
    <dbReference type="NCBI Taxonomy" id="66713"/>
    <lineage>
        <taxon>Eukaryota</taxon>
        <taxon>Metazoa</taxon>
        <taxon>Spiralia</taxon>
        <taxon>Lophotrochozoa</taxon>
        <taxon>Mollusca</taxon>
        <taxon>Bivalvia</taxon>
        <taxon>Autobranchia</taxon>
        <taxon>Pteriomorphia</taxon>
        <taxon>Pterioida</taxon>
        <taxon>Pterioidea</taxon>
        <taxon>Pteriidae</taxon>
        <taxon>Pinctada</taxon>
    </lineage>
</organism>
<keyword evidence="1" id="KW-1133">Transmembrane helix</keyword>
<dbReference type="PANTHER" id="PTHR33444">
    <property type="entry name" value="SI:DKEY-19B23.12-RELATED"/>
    <property type="match status" value="1"/>
</dbReference>
<name>A0AA89BX95_PINIB</name>
<dbReference type="Proteomes" id="UP001186944">
    <property type="component" value="Unassembled WGS sequence"/>
</dbReference>
<gene>
    <name evidence="2" type="ORF">FSP39_011295</name>
</gene>
<proteinExistence type="predicted"/>
<keyword evidence="1" id="KW-0812">Transmembrane</keyword>
<dbReference type="PANTHER" id="PTHR33444:SF2">
    <property type="entry name" value="MARVEL DOMAIN-CONTAINING PROTEIN"/>
    <property type="match status" value="1"/>
</dbReference>
<dbReference type="AlphaFoldDB" id="A0AA89BX95"/>
<evidence type="ECO:0000313" key="3">
    <source>
        <dbReference type="Proteomes" id="UP001186944"/>
    </source>
</evidence>
<accession>A0AA89BX95</accession>
<comment type="caution">
    <text evidence="2">The sequence shown here is derived from an EMBL/GenBank/DDBJ whole genome shotgun (WGS) entry which is preliminary data.</text>
</comment>
<dbReference type="EMBL" id="VSWD01000006">
    <property type="protein sequence ID" value="KAK3099889.1"/>
    <property type="molecule type" value="Genomic_DNA"/>
</dbReference>